<dbReference type="AlphaFoldDB" id="A0A9P6LNN5"/>
<proteinExistence type="predicted"/>
<name>A0A9P6LNN5_9PEZI</name>
<accession>A0A9P6LNN5</accession>
<dbReference type="OrthoDB" id="4814848at2759"/>
<protein>
    <submittedName>
        <fullName evidence="2">Uncharacterized protein</fullName>
    </submittedName>
</protein>
<feature type="region of interest" description="Disordered" evidence="1">
    <location>
        <begin position="406"/>
        <end position="425"/>
    </location>
</feature>
<reference evidence="2" key="1">
    <citation type="submission" date="2020-03" db="EMBL/GenBank/DDBJ databases">
        <authorList>
            <person name="He L."/>
        </authorList>
    </citation>
    <scope>NUCLEOTIDE SEQUENCE</scope>
    <source>
        <strain evidence="2">CkLH20</strain>
    </source>
</reference>
<evidence type="ECO:0000256" key="1">
    <source>
        <dbReference type="SAM" id="MobiDB-lite"/>
    </source>
</evidence>
<organism evidence="2 3">
    <name type="scientific">Colletotrichum karsti</name>
    <dbReference type="NCBI Taxonomy" id="1095194"/>
    <lineage>
        <taxon>Eukaryota</taxon>
        <taxon>Fungi</taxon>
        <taxon>Dikarya</taxon>
        <taxon>Ascomycota</taxon>
        <taxon>Pezizomycotina</taxon>
        <taxon>Sordariomycetes</taxon>
        <taxon>Hypocreomycetidae</taxon>
        <taxon>Glomerellales</taxon>
        <taxon>Glomerellaceae</taxon>
        <taxon>Colletotrichum</taxon>
        <taxon>Colletotrichum boninense species complex</taxon>
    </lineage>
</organism>
<evidence type="ECO:0000313" key="2">
    <source>
        <dbReference type="EMBL" id="KAF9880123.1"/>
    </source>
</evidence>
<comment type="caution">
    <text evidence="2">The sequence shown here is derived from an EMBL/GenBank/DDBJ whole genome shotgun (WGS) entry which is preliminary data.</text>
</comment>
<dbReference type="Proteomes" id="UP000781932">
    <property type="component" value="Unassembled WGS sequence"/>
</dbReference>
<reference evidence="2" key="2">
    <citation type="submission" date="2020-11" db="EMBL/GenBank/DDBJ databases">
        <title>Whole genome sequencing of Colletotrichum sp.</title>
        <authorList>
            <person name="Li H."/>
        </authorList>
    </citation>
    <scope>NUCLEOTIDE SEQUENCE</scope>
    <source>
        <strain evidence="2">CkLH20</strain>
    </source>
</reference>
<gene>
    <name evidence="2" type="ORF">CkaCkLH20_02077</name>
</gene>
<evidence type="ECO:0000313" key="3">
    <source>
        <dbReference type="Proteomes" id="UP000781932"/>
    </source>
</evidence>
<feature type="compositionally biased region" description="Polar residues" evidence="1">
    <location>
        <begin position="409"/>
        <end position="425"/>
    </location>
</feature>
<dbReference type="GeneID" id="62157870"/>
<feature type="region of interest" description="Disordered" evidence="1">
    <location>
        <begin position="195"/>
        <end position="233"/>
    </location>
</feature>
<sequence length="425" mass="48441">MDLDFRADIWVLEDASVPFQQKKEMLDIIFNEIVLYRYHDGLQPILFEQPNLNLFQPNNLQAELDNNIGPTDDLLVAGNSADYSLQLTPKLPIKRERIEMLVSEEEENRIVEQVLKPATFMYHGLIQDMNHFQQVDEAYDFHVRKKAGLTPEEDQTWPTTTAQQKAYVQQLFEQITDMSDFYELRKVTTNLANRRAKTAEKDCVTDTAADQSTSRKRQRTNKAGKSAATNRPADVKKAEWDMINPESSDVDKLAVIVHHRISDLEIEILSWRLLIAAMNAQRGFSLRPLWSGQRTTSTWDSFDTFADRWSAMCDVLLDCKLMIDSLTGADWISKFAGAPLKERAGKLNNDLLNGRRDIQNQVGREMIRIQTHANEWTSSESYEIKSKDGHVIVKGGNISEATRRKLAVRSNQDSGTSTATTTPLS</sequence>
<dbReference type="EMBL" id="JAATWM020000005">
    <property type="protein sequence ID" value="KAF9880123.1"/>
    <property type="molecule type" value="Genomic_DNA"/>
</dbReference>
<keyword evidence="3" id="KW-1185">Reference proteome</keyword>
<dbReference type="RefSeq" id="XP_038749584.1">
    <property type="nucleotide sequence ID" value="XM_038884796.1"/>
</dbReference>